<organism evidence="2 3">
    <name type="scientific">Thelohanellus kitauei</name>
    <name type="common">Myxosporean</name>
    <dbReference type="NCBI Taxonomy" id="669202"/>
    <lineage>
        <taxon>Eukaryota</taxon>
        <taxon>Metazoa</taxon>
        <taxon>Cnidaria</taxon>
        <taxon>Myxozoa</taxon>
        <taxon>Myxosporea</taxon>
        <taxon>Bivalvulida</taxon>
        <taxon>Platysporina</taxon>
        <taxon>Myxobolidae</taxon>
        <taxon>Thelohanellus</taxon>
    </lineage>
</organism>
<feature type="domain" description="Small-subunit processome Utp12" evidence="1">
    <location>
        <begin position="28"/>
        <end position="132"/>
    </location>
</feature>
<sequence length="179" mass="20326">MKSKSEVQNETEVGSVVDSLIQAIRSEDEILLRDILRQSSHDIRKATAERLPAEFTLPCLTIMVDYLMKYPKRQKKVVSWLKHLIRSKASFLCSIDNNSHSNPLRKLKLFLSSRETVLGELCRLKSRISIVLSSNAEKYCLSKSSTSPMISLVEPCDGSTQIEERIMKCVDDDPVIKEP</sequence>
<dbReference type="Pfam" id="PF04003">
    <property type="entry name" value="Utp12"/>
    <property type="match status" value="1"/>
</dbReference>
<accession>A0A0C2IEH8</accession>
<evidence type="ECO:0000313" key="3">
    <source>
        <dbReference type="Proteomes" id="UP000031668"/>
    </source>
</evidence>
<dbReference type="Proteomes" id="UP000031668">
    <property type="component" value="Unassembled WGS sequence"/>
</dbReference>
<gene>
    <name evidence="2" type="ORF">RF11_06204</name>
</gene>
<dbReference type="InterPro" id="IPR007148">
    <property type="entry name" value="SSU_processome_Utp12"/>
</dbReference>
<reference evidence="2 3" key="1">
    <citation type="journal article" date="2014" name="Genome Biol. Evol.">
        <title>The genome of the myxosporean Thelohanellus kitauei shows adaptations to nutrient acquisition within its fish host.</title>
        <authorList>
            <person name="Yang Y."/>
            <person name="Xiong J."/>
            <person name="Zhou Z."/>
            <person name="Huo F."/>
            <person name="Miao W."/>
            <person name="Ran C."/>
            <person name="Liu Y."/>
            <person name="Zhang J."/>
            <person name="Feng J."/>
            <person name="Wang M."/>
            <person name="Wang M."/>
            <person name="Wang L."/>
            <person name="Yao B."/>
        </authorList>
    </citation>
    <scope>NUCLEOTIDE SEQUENCE [LARGE SCALE GENOMIC DNA]</scope>
    <source>
        <strain evidence="2">Wuqing</strain>
    </source>
</reference>
<dbReference type="AlphaFoldDB" id="A0A0C2IEH8"/>
<dbReference type="EMBL" id="JWZT01004623">
    <property type="protein sequence ID" value="KII63668.1"/>
    <property type="molecule type" value="Genomic_DNA"/>
</dbReference>
<evidence type="ECO:0000313" key="2">
    <source>
        <dbReference type="EMBL" id="KII63668.1"/>
    </source>
</evidence>
<proteinExistence type="predicted"/>
<keyword evidence="3" id="KW-1185">Reference proteome</keyword>
<protein>
    <recommendedName>
        <fullName evidence="1">Small-subunit processome Utp12 domain-containing protein</fullName>
    </recommendedName>
</protein>
<name>A0A0C2IEH8_THEKT</name>
<evidence type="ECO:0000259" key="1">
    <source>
        <dbReference type="Pfam" id="PF04003"/>
    </source>
</evidence>
<dbReference type="OrthoDB" id="30195at2759"/>
<comment type="caution">
    <text evidence="2">The sequence shown here is derived from an EMBL/GenBank/DDBJ whole genome shotgun (WGS) entry which is preliminary data.</text>
</comment>